<dbReference type="Pfam" id="PF04502">
    <property type="entry name" value="Saf4_Yju2"/>
    <property type="match status" value="1"/>
</dbReference>
<dbReference type="EMBL" id="LFJN01000013">
    <property type="protein sequence ID" value="KPI40054.1"/>
    <property type="molecule type" value="Genomic_DNA"/>
</dbReference>
<dbReference type="STRING" id="1664694.A0A0N1NYZ7"/>
<dbReference type="GO" id="GO:0005684">
    <property type="term" value="C:U2-type spliceosomal complex"/>
    <property type="evidence" value="ECO:0007669"/>
    <property type="project" value="TreeGrafter"/>
</dbReference>
<organism evidence="3 4">
    <name type="scientific">Cyphellophora attinorum</name>
    <dbReference type="NCBI Taxonomy" id="1664694"/>
    <lineage>
        <taxon>Eukaryota</taxon>
        <taxon>Fungi</taxon>
        <taxon>Dikarya</taxon>
        <taxon>Ascomycota</taxon>
        <taxon>Pezizomycotina</taxon>
        <taxon>Eurotiomycetes</taxon>
        <taxon>Chaetothyriomycetidae</taxon>
        <taxon>Chaetothyriales</taxon>
        <taxon>Cyphellophoraceae</taxon>
        <taxon>Cyphellophora</taxon>
    </lineage>
</organism>
<proteinExistence type="inferred from homology"/>
<feature type="compositionally biased region" description="Basic and acidic residues" evidence="2">
    <location>
        <begin position="324"/>
        <end position="338"/>
    </location>
</feature>
<protein>
    <recommendedName>
        <fullName evidence="5">Coiled-coil domain-containing protein</fullName>
    </recommendedName>
</protein>
<keyword evidence="4" id="KW-1185">Reference proteome</keyword>
<dbReference type="VEuPathDB" id="FungiDB:AB675_11558"/>
<comment type="caution">
    <text evidence="3">The sequence shown here is derived from an EMBL/GenBank/DDBJ whole genome shotgun (WGS) entry which is preliminary data.</text>
</comment>
<feature type="region of interest" description="Disordered" evidence="2">
    <location>
        <begin position="246"/>
        <end position="373"/>
    </location>
</feature>
<evidence type="ECO:0008006" key="5">
    <source>
        <dbReference type="Google" id="ProtNLM"/>
    </source>
</evidence>
<evidence type="ECO:0000313" key="3">
    <source>
        <dbReference type="EMBL" id="KPI40054.1"/>
    </source>
</evidence>
<dbReference type="GeneID" id="28732297"/>
<dbReference type="PANTHER" id="PTHR12111">
    <property type="entry name" value="SPLICING FACTOR YJU2"/>
    <property type="match status" value="1"/>
</dbReference>
<dbReference type="AlphaFoldDB" id="A0A0N1NYZ7"/>
<evidence type="ECO:0000256" key="1">
    <source>
        <dbReference type="ARBA" id="ARBA00005595"/>
    </source>
</evidence>
<evidence type="ECO:0000256" key="2">
    <source>
        <dbReference type="SAM" id="MobiDB-lite"/>
    </source>
</evidence>
<sequence length="373" mass="41342">MGRYIPPEALDRSLSLNAASGKGHALGKRARPSGALVVRFELPFAVWCTTCDPEQIIGQGVRFNAEKTKVGNYYSTPIWAFRFKHTVCCGTIEVRTDPKAAEYVVTEGGRRRDYGTIKEEQWGVLADGKASEAEKERLEKEGGFAVLEKVKDEKAEKLTASRRVQELWEDGLLKWGDPYERSRALRREFRVGRRKRQEDARTGGALAERYALGLEMLPLQDGDAEAAKEIDFGGDLETVRTETKPLFRAKDGQQTSAQPDNALVKSGSSSKHSPQAAQRKAKLLDALKGNTRPKHSPFLDHTVGTVWAPQVKRRRQQQVTSNKAADDPASSHHTHDTVADADTQLLRKREATDTNSQQTNAPVGLVAYDSDSS</sequence>
<reference evidence="3 4" key="1">
    <citation type="submission" date="2015-06" db="EMBL/GenBank/DDBJ databases">
        <title>Draft genome of the ant-associated black yeast Phialophora attae CBS 131958.</title>
        <authorList>
            <person name="Moreno L.F."/>
            <person name="Stielow B.J."/>
            <person name="de Hoog S."/>
            <person name="Vicente V.A."/>
            <person name="Weiss V.A."/>
            <person name="de Vries M."/>
            <person name="Cruz L.M."/>
            <person name="Souza E.M."/>
        </authorList>
    </citation>
    <scope>NUCLEOTIDE SEQUENCE [LARGE SCALE GENOMIC DNA]</scope>
    <source>
        <strain evidence="3 4">CBS 131958</strain>
    </source>
</reference>
<dbReference type="GO" id="GO:0000398">
    <property type="term" value="P:mRNA splicing, via spliceosome"/>
    <property type="evidence" value="ECO:0007669"/>
    <property type="project" value="InterPro"/>
</dbReference>
<dbReference type="Proteomes" id="UP000038010">
    <property type="component" value="Unassembled WGS sequence"/>
</dbReference>
<comment type="similarity">
    <text evidence="1">Belongs to the CWC16 family.</text>
</comment>
<evidence type="ECO:0000313" key="4">
    <source>
        <dbReference type="Proteomes" id="UP000038010"/>
    </source>
</evidence>
<name>A0A0N1NYZ7_9EURO</name>
<dbReference type="PANTHER" id="PTHR12111:SF2">
    <property type="entry name" value="SPLICING FACTOR YJU2B-RELATED"/>
    <property type="match status" value="1"/>
</dbReference>
<dbReference type="RefSeq" id="XP_018000017.1">
    <property type="nucleotide sequence ID" value="XM_018140416.1"/>
</dbReference>
<dbReference type="GO" id="GO:0071014">
    <property type="term" value="C:post-mRNA release spliceosomal complex"/>
    <property type="evidence" value="ECO:0007669"/>
    <property type="project" value="TreeGrafter"/>
</dbReference>
<accession>A0A0N1NYZ7</accession>
<dbReference type="InterPro" id="IPR007590">
    <property type="entry name" value="Saf4/Yju2"/>
</dbReference>
<dbReference type="OrthoDB" id="360327at2759"/>
<gene>
    <name evidence="3" type="ORF">AB675_11558</name>
</gene>
<feature type="compositionally biased region" description="Polar residues" evidence="2">
    <location>
        <begin position="266"/>
        <end position="276"/>
    </location>
</feature>